<name>A0A438FKX9_VITVI</name>
<dbReference type="InterPro" id="IPR043502">
    <property type="entry name" value="DNA/RNA_pol_sf"/>
</dbReference>
<gene>
    <name evidence="1" type="ORF">CK203_048879</name>
</gene>
<organism evidence="1 2">
    <name type="scientific">Vitis vinifera</name>
    <name type="common">Grape</name>
    <dbReference type="NCBI Taxonomy" id="29760"/>
    <lineage>
        <taxon>Eukaryota</taxon>
        <taxon>Viridiplantae</taxon>
        <taxon>Streptophyta</taxon>
        <taxon>Embryophyta</taxon>
        <taxon>Tracheophyta</taxon>
        <taxon>Spermatophyta</taxon>
        <taxon>Magnoliopsida</taxon>
        <taxon>eudicotyledons</taxon>
        <taxon>Gunneridae</taxon>
        <taxon>Pentapetalae</taxon>
        <taxon>rosids</taxon>
        <taxon>Vitales</taxon>
        <taxon>Vitaceae</taxon>
        <taxon>Viteae</taxon>
        <taxon>Vitis</taxon>
    </lineage>
</organism>
<dbReference type="AlphaFoldDB" id="A0A438FKX9"/>
<proteinExistence type="predicted"/>
<reference evidence="1 2" key="1">
    <citation type="journal article" date="2018" name="PLoS Genet.">
        <title>Population sequencing reveals clonal diversity and ancestral inbreeding in the grapevine cultivar Chardonnay.</title>
        <authorList>
            <person name="Roach M.J."/>
            <person name="Johnson D.L."/>
            <person name="Bohlmann J."/>
            <person name="van Vuuren H.J."/>
            <person name="Jones S.J."/>
            <person name="Pretorius I.S."/>
            <person name="Schmidt S.A."/>
            <person name="Borneman A.R."/>
        </authorList>
    </citation>
    <scope>NUCLEOTIDE SEQUENCE [LARGE SCALE GENOMIC DNA]</scope>
    <source>
        <strain evidence="2">cv. Chardonnay</strain>
        <tissue evidence="1">Leaf</tissue>
    </source>
</reference>
<dbReference type="PANTHER" id="PTHR48475:SF2">
    <property type="entry name" value="RIBONUCLEASE H"/>
    <property type="match status" value="1"/>
</dbReference>
<dbReference type="PANTHER" id="PTHR48475">
    <property type="entry name" value="RIBONUCLEASE H"/>
    <property type="match status" value="1"/>
</dbReference>
<comment type="caution">
    <text evidence="1">The sequence shown here is derived from an EMBL/GenBank/DDBJ whole genome shotgun (WGS) entry which is preliminary data.</text>
</comment>
<evidence type="ECO:0000313" key="1">
    <source>
        <dbReference type="EMBL" id="RVW60666.1"/>
    </source>
</evidence>
<dbReference type="SUPFAM" id="SSF56672">
    <property type="entry name" value="DNA/RNA polymerases"/>
    <property type="match status" value="1"/>
</dbReference>
<sequence>MMLNPEKCAFRVQKGKFPSYLVMKCEIEASLEQIKALHEMVLRKRKKFEWDEQGDWVFATIKIYLASFPILNQPHEGERLYIYLAAISVALEKVALVLHTMAKKLKPYFQEHAIVVLMEWSMRVVLHKSKLFGRLVKWAIELGEFEIEYRLQ</sequence>
<dbReference type="EMBL" id="QGNW01000848">
    <property type="protein sequence ID" value="RVW60666.1"/>
    <property type="molecule type" value="Genomic_DNA"/>
</dbReference>
<accession>A0A438FKX9</accession>
<protein>
    <recommendedName>
        <fullName evidence="3">Reverse transcriptase RNase H-like domain-containing protein</fullName>
    </recommendedName>
</protein>
<evidence type="ECO:0000313" key="2">
    <source>
        <dbReference type="Proteomes" id="UP000288805"/>
    </source>
</evidence>
<dbReference type="Proteomes" id="UP000288805">
    <property type="component" value="Unassembled WGS sequence"/>
</dbReference>
<evidence type="ECO:0008006" key="3">
    <source>
        <dbReference type="Google" id="ProtNLM"/>
    </source>
</evidence>